<sequence length="217" mass="23237">MWQYDDDEGLWTDQDTGYSYNPIDDNFMEGEDIIALDDVPLAVRQALETTADNAIKRIISGANPILQRGEVAFTDEFEQDQEVVGIELEAATVFGSVGAGPCLIVFATGQNADGNGVYANGAHRDNAFLLGEEFLDEMSADISGAPTFYVLGGEVGSHTGVDGATMDYSRYYPFFLACEQSNVVFGGVTFPSNPTADDATSAALTLVNGAPQVGYWL</sequence>
<protein>
    <submittedName>
        <fullName evidence="1">Uncharacterized protein</fullName>
    </submittedName>
</protein>
<accession>A0ABS3AXN8</accession>
<keyword evidence="2" id="KW-1185">Reference proteome</keyword>
<gene>
    <name evidence="1" type="ORF">JR064_00210</name>
</gene>
<organism evidence="1 2">
    <name type="scientific">Xanthomonas bonasiae</name>
    <dbReference type="NCBI Taxonomy" id="2810351"/>
    <lineage>
        <taxon>Bacteria</taxon>
        <taxon>Pseudomonadati</taxon>
        <taxon>Pseudomonadota</taxon>
        <taxon>Gammaproteobacteria</taxon>
        <taxon>Lysobacterales</taxon>
        <taxon>Lysobacteraceae</taxon>
        <taxon>Xanthomonas</taxon>
    </lineage>
</organism>
<dbReference type="EMBL" id="JAFIWB010000001">
    <property type="protein sequence ID" value="MBN6100589.1"/>
    <property type="molecule type" value="Genomic_DNA"/>
</dbReference>
<dbReference type="Proteomes" id="UP000695802">
    <property type="component" value="Unassembled WGS sequence"/>
</dbReference>
<evidence type="ECO:0000313" key="1">
    <source>
        <dbReference type="EMBL" id="MBN6100589.1"/>
    </source>
</evidence>
<reference evidence="1 2" key="1">
    <citation type="submission" date="2021-02" db="EMBL/GenBank/DDBJ databases">
        <title>Taxonomically Unique Crown Gall-Associated Xanthomonas Stains Have Deficiency in Virulence Repertories.</title>
        <authorList>
            <person name="Mafakheri H."/>
            <person name="Taghavi S.M."/>
            <person name="Dimkic I."/>
            <person name="Nemanja K."/>
            <person name="Osdaghi E."/>
        </authorList>
    </citation>
    <scope>NUCLEOTIDE SEQUENCE [LARGE SCALE GENOMIC DNA]</scope>
    <source>
        <strain evidence="1 2">FX4</strain>
    </source>
</reference>
<evidence type="ECO:0000313" key="2">
    <source>
        <dbReference type="Proteomes" id="UP000695802"/>
    </source>
</evidence>
<comment type="caution">
    <text evidence="1">The sequence shown here is derived from an EMBL/GenBank/DDBJ whole genome shotgun (WGS) entry which is preliminary data.</text>
</comment>
<proteinExistence type="predicted"/>
<name>A0ABS3AXN8_9XANT</name>
<dbReference type="RefSeq" id="WP_206228438.1">
    <property type="nucleotide sequence ID" value="NZ_JAFIWB010000001.1"/>
</dbReference>